<comment type="caution">
    <text evidence="1">The sequence shown here is derived from an EMBL/GenBank/DDBJ whole genome shotgun (WGS) entry which is preliminary data.</text>
</comment>
<protein>
    <recommendedName>
        <fullName evidence="3">Transposase DDE domain-containing protein</fullName>
    </recommendedName>
</protein>
<dbReference type="EMBL" id="PJAI02000034">
    <property type="protein sequence ID" value="TYK64263.1"/>
    <property type="molecule type" value="Genomic_DNA"/>
</dbReference>
<evidence type="ECO:0008006" key="3">
    <source>
        <dbReference type="Google" id="ProtNLM"/>
    </source>
</evidence>
<sequence>MIKAHLFIQYYSLKNRCNDEYDLLRRPQRACLETFYAALLISTRKRYSLQSMPCLKTFLLQAESCILKWLGYNIAIIRQ</sequence>
<keyword evidence="2" id="KW-1185">Reference proteome</keyword>
<organism evidence="1 2">
    <name type="scientific">Colwellia echini</name>
    <dbReference type="NCBI Taxonomy" id="1982103"/>
    <lineage>
        <taxon>Bacteria</taxon>
        <taxon>Pseudomonadati</taxon>
        <taxon>Pseudomonadota</taxon>
        <taxon>Gammaproteobacteria</taxon>
        <taxon>Alteromonadales</taxon>
        <taxon>Colwelliaceae</taxon>
        <taxon>Colwellia</taxon>
    </lineage>
</organism>
<evidence type="ECO:0000313" key="2">
    <source>
        <dbReference type="Proteomes" id="UP000815846"/>
    </source>
</evidence>
<evidence type="ECO:0000313" key="1">
    <source>
        <dbReference type="EMBL" id="TYK64263.1"/>
    </source>
</evidence>
<reference evidence="1 2" key="1">
    <citation type="submission" date="2019-08" db="EMBL/GenBank/DDBJ databases">
        <title>Microbe sample from Colwellia echini.</title>
        <authorList>
            <person name="Christiansen L."/>
            <person name="Pathiraja D."/>
            <person name="Schultz-Johansen M."/>
            <person name="Choi I.-G."/>
            <person name="Stougaard P."/>
        </authorList>
    </citation>
    <scope>NUCLEOTIDE SEQUENCE [LARGE SCALE GENOMIC DNA]</scope>
    <source>
        <strain evidence="1 2">A3</strain>
    </source>
</reference>
<dbReference type="Proteomes" id="UP000815846">
    <property type="component" value="Unassembled WGS sequence"/>
</dbReference>
<name>A0ABY3MSU6_9GAMM</name>
<accession>A0ABY3MSU6</accession>
<proteinExistence type="predicted"/>
<gene>
    <name evidence="1" type="ORF">CWS31_016595</name>
</gene>